<dbReference type="Gene3D" id="1.10.260.40">
    <property type="entry name" value="lambda repressor-like DNA-binding domains"/>
    <property type="match status" value="1"/>
</dbReference>
<protein>
    <submittedName>
        <fullName evidence="2">Helix-turn-helix domain-containing protein</fullName>
    </submittedName>
</protein>
<evidence type="ECO:0000313" key="3">
    <source>
        <dbReference type="Proteomes" id="UP001601303"/>
    </source>
</evidence>
<dbReference type="CDD" id="cd00093">
    <property type="entry name" value="HTH_XRE"/>
    <property type="match status" value="1"/>
</dbReference>
<reference evidence="2 3" key="1">
    <citation type="submission" date="2024-10" db="EMBL/GenBank/DDBJ databases">
        <title>The Natural Products Discovery Center: Release of the First 8490 Sequenced Strains for Exploring Actinobacteria Biosynthetic Diversity.</title>
        <authorList>
            <person name="Kalkreuter E."/>
            <person name="Kautsar S.A."/>
            <person name="Yang D."/>
            <person name="Bader C.D."/>
            <person name="Teijaro C.N."/>
            <person name="Fluegel L."/>
            <person name="Davis C.M."/>
            <person name="Simpson J.R."/>
            <person name="Lauterbach L."/>
            <person name="Steele A.D."/>
            <person name="Gui C."/>
            <person name="Meng S."/>
            <person name="Li G."/>
            <person name="Viehrig K."/>
            <person name="Ye F."/>
            <person name="Su P."/>
            <person name="Kiefer A.F."/>
            <person name="Nichols A."/>
            <person name="Cepeda A.J."/>
            <person name="Yan W."/>
            <person name="Fan B."/>
            <person name="Jiang Y."/>
            <person name="Adhikari A."/>
            <person name="Zheng C.-J."/>
            <person name="Schuster L."/>
            <person name="Cowan T.M."/>
            <person name="Smanski M.J."/>
            <person name="Chevrette M.G."/>
            <person name="De Carvalho L.P.S."/>
            <person name="Shen B."/>
        </authorList>
    </citation>
    <scope>NUCLEOTIDE SEQUENCE [LARGE SCALE GENOMIC DNA]</scope>
    <source>
        <strain evidence="2 3">NPDC006488</strain>
    </source>
</reference>
<keyword evidence="3" id="KW-1185">Reference proteome</keyword>
<dbReference type="Proteomes" id="UP001601303">
    <property type="component" value="Unassembled WGS sequence"/>
</dbReference>
<comment type="caution">
    <text evidence="2">The sequence shown here is derived from an EMBL/GenBank/DDBJ whole genome shotgun (WGS) entry which is preliminary data.</text>
</comment>
<feature type="compositionally biased region" description="Basic and acidic residues" evidence="1">
    <location>
        <begin position="44"/>
        <end position="63"/>
    </location>
</feature>
<dbReference type="Pfam" id="PF13560">
    <property type="entry name" value="HTH_31"/>
    <property type="match status" value="1"/>
</dbReference>
<name>A0ABW6MI67_9ACTN</name>
<evidence type="ECO:0000256" key="1">
    <source>
        <dbReference type="SAM" id="MobiDB-lite"/>
    </source>
</evidence>
<dbReference type="SUPFAM" id="SSF47413">
    <property type="entry name" value="lambda repressor-like DNA-binding domains"/>
    <property type="match status" value="1"/>
</dbReference>
<dbReference type="EMBL" id="JBIAHM010000021">
    <property type="protein sequence ID" value="MFE9605816.1"/>
    <property type="molecule type" value="Genomic_DNA"/>
</dbReference>
<organism evidence="2 3">
    <name type="scientific">Streptomyces hokutonensis</name>
    <dbReference type="NCBI Taxonomy" id="1306990"/>
    <lineage>
        <taxon>Bacteria</taxon>
        <taxon>Bacillati</taxon>
        <taxon>Actinomycetota</taxon>
        <taxon>Actinomycetes</taxon>
        <taxon>Kitasatosporales</taxon>
        <taxon>Streptomycetaceae</taxon>
        <taxon>Streptomyces</taxon>
    </lineage>
</organism>
<feature type="region of interest" description="Disordered" evidence="1">
    <location>
        <begin position="1"/>
        <end position="63"/>
    </location>
</feature>
<dbReference type="RefSeq" id="WP_388114555.1">
    <property type="nucleotide sequence ID" value="NZ_JBIAHM010000021.1"/>
</dbReference>
<sequence>MGGGEESTDRFAGGADLGGVRREDEGDAGGGGRSRRPRGTLRTGHREDRIPPRTNPSERQRRLGAELRKLRMRSRMSGDAAAELIEADRTRISHIETGRVDVPRNGL</sequence>
<gene>
    <name evidence="2" type="ORF">ACFYNQ_45690</name>
</gene>
<dbReference type="InterPro" id="IPR001387">
    <property type="entry name" value="Cro/C1-type_HTH"/>
</dbReference>
<dbReference type="InterPro" id="IPR010982">
    <property type="entry name" value="Lambda_DNA-bd_dom_sf"/>
</dbReference>
<accession>A0ABW6MI67</accession>
<proteinExistence type="predicted"/>
<evidence type="ECO:0000313" key="2">
    <source>
        <dbReference type="EMBL" id="MFE9605816.1"/>
    </source>
</evidence>